<feature type="compositionally biased region" description="Low complexity" evidence="1">
    <location>
        <begin position="186"/>
        <end position="196"/>
    </location>
</feature>
<feature type="compositionally biased region" description="Low complexity" evidence="1">
    <location>
        <begin position="100"/>
        <end position="121"/>
    </location>
</feature>
<dbReference type="Proteomes" id="UP000005087">
    <property type="component" value="Chromosome"/>
</dbReference>
<feature type="region of interest" description="Disordered" evidence="1">
    <location>
        <begin position="148"/>
        <end position="265"/>
    </location>
</feature>
<gene>
    <name evidence="2" type="ORF">SacglDRAFT_02318</name>
</gene>
<dbReference type="EMBL" id="CM001484">
    <property type="protein sequence ID" value="EIE99213.1"/>
    <property type="molecule type" value="Genomic_DNA"/>
</dbReference>
<feature type="region of interest" description="Disordered" evidence="1">
    <location>
        <begin position="308"/>
        <end position="329"/>
    </location>
</feature>
<dbReference type="AlphaFoldDB" id="I1D2N9"/>
<reference evidence="2 3" key="1">
    <citation type="submission" date="2011-09" db="EMBL/GenBank/DDBJ databases">
        <authorList>
            <consortium name="US DOE Joint Genome Institute (JGI-PGF)"/>
            <person name="Lucas S."/>
            <person name="Han J."/>
            <person name="Lapidus A."/>
            <person name="Cheng J.-F."/>
            <person name="Goodwin L."/>
            <person name="Pitluck S."/>
            <person name="Peters L."/>
            <person name="Land M.L."/>
            <person name="Hauser L."/>
            <person name="Brambilla E."/>
            <person name="Klenk H.-P."/>
            <person name="Woyke T.J."/>
        </authorList>
    </citation>
    <scope>NUCLEOTIDE SEQUENCE [LARGE SCALE GENOMIC DNA]</scope>
    <source>
        <strain evidence="2 3">K62</strain>
    </source>
</reference>
<feature type="compositionally biased region" description="Basic residues" evidence="1">
    <location>
        <begin position="197"/>
        <end position="213"/>
    </location>
</feature>
<sequence>MTVSATKVGLRRRTEVTADTGERTGRGGRAGGRGLTGARRGGAGAGFDTGGCGGGGVLFGRDADAGRASGFGARGCLVSVAAAGRRSGGAVDAGDGGVPAGRVSGKPSARSSSRVGARVCRSGTRQARVPCRHSNTVAGTDYASGALAAATTPPATPPRQALARGPRSLLHPHRHDVDRSDHRNGHGAAERVAAAGAHHRGRRPRPPRHRGANSRRGDHVKTRPTTTTTASVPRARCPFGAASSTPRQHRSRGGPTAPVASSRPGPPVVTWRARMLAHALAVGFCVFSHSSNVVGAMRASLPGRRTSPAVLGPKIPDHVGTSLMSRPRA</sequence>
<name>I1D2N9_9PSEU</name>
<evidence type="ECO:0000313" key="3">
    <source>
        <dbReference type="Proteomes" id="UP000005087"/>
    </source>
</evidence>
<feature type="compositionally biased region" description="Basic and acidic residues" evidence="1">
    <location>
        <begin position="175"/>
        <end position="184"/>
    </location>
</feature>
<evidence type="ECO:0000256" key="1">
    <source>
        <dbReference type="SAM" id="MobiDB-lite"/>
    </source>
</evidence>
<organism evidence="2 3">
    <name type="scientific">Saccharomonospora glauca K62</name>
    <dbReference type="NCBI Taxonomy" id="928724"/>
    <lineage>
        <taxon>Bacteria</taxon>
        <taxon>Bacillati</taxon>
        <taxon>Actinomycetota</taxon>
        <taxon>Actinomycetes</taxon>
        <taxon>Pseudonocardiales</taxon>
        <taxon>Pseudonocardiaceae</taxon>
        <taxon>Saccharomonospora</taxon>
    </lineage>
</organism>
<reference evidence="3" key="2">
    <citation type="submission" date="2012-01" db="EMBL/GenBank/DDBJ databases">
        <title>Noncontiguous Finished sequence of chromosome of Saccharomonospora glauca K62.</title>
        <authorList>
            <consortium name="US DOE Joint Genome Institute"/>
            <person name="Lucas S."/>
            <person name="Han J."/>
            <person name="Lapidus A."/>
            <person name="Cheng J.-F."/>
            <person name="Goodwin L."/>
            <person name="Pitluck S."/>
            <person name="Peters L."/>
            <person name="Mikhailova N."/>
            <person name="Held B."/>
            <person name="Detter J.C."/>
            <person name="Han C."/>
            <person name="Tapia R."/>
            <person name="Land M."/>
            <person name="Hauser L."/>
            <person name="Kyrpides N."/>
            <person name="Ivanova N."/>
            <person name="Pagani I."/>
            <person name="Brambilla E.-M."/>
            <person name="Klenk H.-P."/>
            <person name="Woyke T."/>
        </authorList>
    </citation>
    <scope>NUCLEOTIDE SEQUENCE [LARGE SCALE GENOMIC DNA]</scope>
    <source>
        <strain evidence="3">K62</strain>
    </source>
</reference>
<feature type="compositionally biased region" description="Basic and acidic residues" evidence="1">
    <location>
        <begin position="12"/>
        <end position="25"/>
    </location>
</feature>
<keyword evidence="3" id="KW-1185">Reference proteome</keyword>
<dbReference type="HOGENOM" id="CLU_844378_0_0_11"/>
<proteinExistence type="predicted"/>
<accession>I1D2N9</accession>
<dbReference type="STRING" id="928724.SacglDRAFT_02318"/>
<protein>
    <submittedName>
        <fullName evidence="2">Uncharacterized protein</fullName>
    </submittedName>
</protein>
<feature type="region of interest" description="Disordered" evidence="1">
    <location>
        <begin position="1"/>
        <end position="37"/>
    </location>
</feature>
<feature type="compositionally biased region" description="Low complexity" evidence="1">
    <location>
        <begin position="148"/>
        <end position="163"/>
    </location>
</feature>
<feature type="compositionally biased region" description="Gly residues" evidence="1">
    <location>
        <begin position="27"/>
        <end position="37"/>
    </location>
</feature>
<evidence type="ECO:0000313" key="2">
    <source>
        <dbReference type="EMBL" id="EIE99213.1"/>
    </source>
</evidence>
<feature type="region of interest" description="Disordered" evidence="1">
    <location>
        <begin position="87"/>
        <end position="121"/>
    </location>
</feature>